<name>A8S5F7_ENTBW</name>
<reference evidence="1 2" key="2">
    <citation type="submission" date="2007-09" db="EMBL/GenBank/DDBJ databases">
        <title>Draft genome sequence of Clostridium bolteae (ATCC BAA-613).</title>
        <authorList>
            <person name="Sudarsanam P."/>
            <person name="Ley R."/>
            <person name="Guruge J."/>
            <person name="Turnbaugh P.J."/>
            <person name="Mahowald M."/>
            <person name="Liep D."/>
            <person name="Gordon J."/>
        </authorList>
    </citation>
    <scope>NUCLEOTIDE SEQUENCE [LARGE SCALE GENOMIC DNA]</scope>
    <source>
        <strain evidence="2">ATCC BAA-613 / DSM 15670 / CCUG 46953 / JCM 12243 / WAL 16351</strain>
    </source>
</reference>
<accession>A8S5F7</accession>
<gene>
    <name evidence="1" type="ORF">CLOBOL_07191</name>
</gene>
<reference evidence="1 2" key="1">
    <citation type="submission" date="2007-08" db="EMBL/GenBank/DDBJ databases">
        <authorList>
            <person name="Fulton L."/>
            <person name="Clifton S."/>
            <person name="Fulton B."/>
            <person name="Xu J."/>
            <person name="Minx P."/>
            <person name="Pepin K.H."/>
            <person name="Johnson M."/>
            <person name="Thiruvilangam P."/>
            <person name="Bhonagiri V."/>
            <person name="Nash W.E."/>
            <person name="Mardis E.R."/>
            <person name="Wilson R.K."/>
        </authorList>
    </citation>
    <scope>NUCLEOTIDE SEQUENCE [LARGE SCALE GENOMIC DNA]</scope>
    <source>
        <strain evidence="2">ATCC BAA-613 / DSM 15670 / CCUG 46953 / JCM 12243 / WAL 16351</strain>
    </source>
</reference>
<evidence type="ECO:0000313" key="1">
    <source>
        <dbReference type="EMBL" id="EDP12629.1"/>
    </source>
</evidence>
<dbReference type="Proteomes" id="UP000005396">
    <property type="component" value="Unassembled WGS sequence"/>
</dbReference>
<sequence>MLEENVKAFISNDFYVDCDYYETEDETTIKHGFQLLIFYCPPREEG</sequence>
<proteinExistence type="predicted"/>
<dbReference type="PaxDb" id="411902-CLOBOL_07191"/>
<dbReference type="EMBL" id="ABCC02000075">
    <property type="protein sequence ID" value="EDP12629.1"/>
    <property type="molecule type" value="Genomic_DNA"/>
</dbReference>
<evidence type="ECO:0000313" key="2">
    <source>
        <dbReference type="Proteomes" id="UP000005396"/>
    </source>
</evidence>
<dbReference type="AlphaFoldDB" id="A8S5F7"/>
<dbReference type="HOGENOM" id="CLU_3182004_0_0_9"/>
<organism evidence="1 2">
    <name type="scientific">Enterocloster bolteae (strain ATCC BAA-613 / DSM 15670 / CCUG 46953 / JCM 12243 / WAL 16351)</name>
    <name type="common">Clostridium bolteae</name>
    <dbReference type="NCBI Taxonomy" id="411902"/>
    <lineage>
        <taxon>Bacteria</taxon>
        <taxon>Bacillati</taxon>
        <taxon>Bacillota</taxon>
        <taxon>Clostridia</taxon>
        <taxon>Lachnospirales</taxon>
        <taxon>Lachnospiraceae</taxon>
        <taxon>Enterocloster</taxon>
    </lineage>
</organism>
<comment type="caution">
    <text evidence="1">The sequence shown here is derived from an EMBL/GenBank/DDBJ whole genome shotgun (WGS) entry which is preliminary data.</text>
</comment>
<protein>
    <submittedName>
        <fullName evidence="1">Uncharacterized protein</fullName>
    </submittedName>
</protein>